<dbReference type="RefSeq" id="WP_086780572.1">
    <property type="nucleotide sequence ID" value="NZ_JAGIOO010000001.1"/>
</dbReference>
<evidence type="ECO:0000256" key="1">
    <source>
        <dbReference type="ARBA" id="ARBA00022741"/>
    </source>
</evidence>
<keyword evidence="5" id="KW-1185">Reference proteome</keyword>
<dbReference type="SUPFAM" id="SSF52540">
    <property type="entry name" value="P-loop containing nucleoside triphosphate hydrolases"/>
    <property type="match status" value="1"/>
</dbReference>
<dbReference type="InterPro" id="IPR041664">
    <property type="entry name" value="AAA_16"/>
</dbReference>
<dbReference type="GO" id="GO:0003677">
    <property type="term" value="F:DNA binding"/>
    <property type="evidence" value="ECO:0007669"/>
    <property type="project" value="UniProtKB-KW"/>
</dbReference>
<proteinExistence type="predicted"/>
<keyword evidence="4" id="KW-0238">DNA-binding</keyword>
<sequence length="881" mass="92184">MPHRAEILRLAEDNLAAGPVLVHAPPGFGRTSLLAELRTRLAQHGHVLHAAPAEADADVPFQTLADLLDGLPEPVWARLPGPQRTALAQAVRRDHPGPPDRLALRLGLLALLRVLGEVNPVLVLLDDVQWVDPDSADLLAFAARRTGHSAHFVAAERVARGVPGATWLGAVRCLTLDPLSREEATNLLRGQGNPAESAALHEACGGHPGLLVALGRGGGELTEEVRAVLRAQLAGLDRDALLRVALAGRITLARLLATGLAEAPVAAAVSAGVLCRHPDGALAFRLPLAAELVRTEATSERLRAAHQDLAPVTDDPVDRARHLAHAHPEAEEDLAGTLTQAAGSARQRGLPSVAAELGVLAAERTPAGRPKAVLTRQLAAAGDALAAGQHELARTLGTAVLDSPHSTRAQRVGACLVLVDAARHAVPATEPLFRRALAEAGADAALAAPVRLRRAVHAAIGGDYRAAARGLERAVVLAKTARAPATEVYARSSLALCQVLLGDPAAEATLAAAQRTRVPEPAALHGGPGWTAARLHLFADRLPAARFELRQLFEQAEERGEHGEVVAMTWSAVEVLLAEGRCGSALRRAGLALRTAGGDLGPVRYAAALAEAVGGDPARAEELAVAGLATAERDGDVAFTLRNLHALGLARLAAGQAAEAAEPLRRAVALEARMAVADPAVFGVRADLAEALLAVGAQAEAAEVLAHAVEQADRLGRRGVLATLSRAEGIRLLAAQQTDRAVRALEAACAEQLELAQPVQHGRSLLWLGIAERRRRRRAAARDALRLAHQTFTDAGAHPWAARTLAVLGEDSTPEGALTGLEHRIARLVAGGATNREVAARLNVSGKTVEGALTRVYRKLAVRSRTELAARLPDPAHRTRG</sequence>
<evidence type="ECO:0000256" key="2">
    <source>
        <dbReference type="ARBA" id="ARBA00022840"/>
    </source>
</evidence>
<evidence type="ECO:0000259" key="3">
    <source>
        <dbReference type="PROSITE" id="PS50043"/>
    </source>
</evidence>
<dbReference type="InterPro" id="IPR011990">
    <property type="entry name" value="TPR-like_helical_dom_sf"/>
</dbReference>
<dbReference type="InterPro" id="IPR027417">
    <property type="entry name" value="P-loop_NTPase"/>
</dbReference>
<dbReference type="CDD" id="cd06170">
    <property type="entry name" value="LuxR_C_like"/>
    <property type="match status" value="1"/>
</dbReference>
<dbReference type="EMBL" id="JAGIOO010000001">
    <property type="protein sequence ID" value="MBP2475797.1"/>
    <property type="molecule type" value="Genomic_DNA"/>
</dbReference>
<evidence type="ECO:0000313" key="4">
    <source>
        <dbReference type="EMBL" id="MBP2475797.1"/>
    </source>
</evidence>
<dbReference type="PROSITE" id="PS50043">
    <property type="entry name" value="HTH_LUXR_2"/>
    <property type="match status" value="1"/>
</dbReference>
<dbReference type="Pfam" id="PF00196">
    <property type="entry name" value="GerE"/>
    <property type="match status" value="1"/>
</dbReference>
<dbReference type="PROSITE" id="PS00622">
    <property type="entry name" value="HTH_LUXR_1"/>
    <property type="match status" value="1"/>
</dbReference>
<dbReference type="SUPFAM" id="SSF46894">
    <property type="entry name" value="C-terminal effector domain of the bipartite response regulators"/>
    <property type="match status" value="1"/>
</dbReference>
<comment type="caution">
    <text evidence="4">The sequence shown here is derived from an EMBL/GenBank/DDBJ whole genome shotgun (WGS) entry which is preliminary data.</text>
</comment>
<dbReference type="Pfam" id="PF13191">
    <property type="entry name" value="AAA_16"/>
    <property type="match status" value="1"/>
</dbReference>
<keyword evidence="2" id="KW-0067">ATP-binding</keyword>
<reference evidence="4 5" key="1">
    <citation type="submission" date="2021-03" db="EMBL/GenBank/DDBJ databases">
        <title>Sequencing the genomes of 1000 actinobacteria strains.</title>
        <authorList>
            <person name="Klenk H.-P."/>
        </authorList>
    </citation>
    <scope>NUCLEOTIDE SEQUENCE [LARGE SCALE GENOMIC DNA]</scope>
    <source>
        <strain evidence="4 5">DSM 44580</strain>
    </source>
</reference>
<protein>
    <submittedName>
        <fullName evidence="4">DNA-binding CsgD family transcriptional regulator</fullName>
    </submittedName>
</protein>
<dbReference type="PANTHER" id="PTHR16305">
    <property type="entry name" value="TESTICULAR SOLUBLE ADENYLYL CYCLASE"/>
    <property type="match status" value="1"/>
</dbReference>
<accession>A0ABS5AHF1</accession>
<gene>
    <name evidence="4" type="ORF">JOF53_004669</name>
</gene>
<name>A0ABS5AHF1_9PSEU</name>
<dbReference type="InterPro" id="IPR036388">
    <property type="entry name" value="WH-like_DNA-bd_sf"/>
</dbReference>
<feature type="domain" description="HTH luxR-type" evidence="3">
    <location>
        <begin position="811"/>
        <end position="876"/>
    </location>
</feature>
<dbReference type="Gene3D" id="1.10.10.10">
    <property type="entry name" value="Winged helix-like DNA-binding domain superfamily/Winged helix DNA-binding domain"/>
    <property type="match status" value="1"/>
</dbReference>
<dbReference type="SUPFAM" id="SSF48452">
    <property type="entry name" value="TPR-like"/>
    <property type="match status" value="1"/>
</dbReference>
<dbReference type="Proteomes" id="UP001519363">
    <property type="component" value="Unassembled WGS sequence"/>
</dbReference>
<dbReference type="SMART" id="SM00421">
    <property type="entry name" value="HTH_LUXR"/>
    <property type="match status" value="1"/>
</dbReference>
<keyword evidence="1" id="KW-0547">Nucleotide-binding</keyword>
<evidence type="ECO:0000313" key="5">
    <source>
        <dbReference type="Proteomes" id="UP001519363"/>
    </source>
</evidence>
<dbReference type="InterPro" id="IPR016032">
    <property type="entry name" value="Sig_transdc_resp-reg_C-effctor"/>
</dbReference>
<dbReference type="PANTHER" id="PTHR16305:SF35">
    <property type="entry name" value="TRANSCRIPTIONAL ACTIVATOR DOMAIN"/>
    <property type="match status" value="1"/>
</dbReference>
<dbReference type="InterPro" id="IPR000792">
    <property type="entry name" value="Tscrpt_reg_LuxR_C"/>
</dbReference>
<dbReference type="PRINTS" id="PR00038">
    <property type="entry name" value="HTHLUXR"/>
</dbReference>
<organism evidence="4 5">
    <name type="scientific">Crossiella equi</name>
    <dbReference type="NCBI Taxonomy" id="130796"/>
    <lineage>
        <taxon>Bacteria</taxon>
        <taxon>Bacillati</taxon>
        <taxon>Actinomycetota</taxon>
        <taxon>Actinomycetes</taxon>
        <taxon>Pseudonocardiales</taxon>
        <taxon>Pseudonocardiaceae</taxon>
        <taxon>Crossiella</taxon>
    </lineage>
</organism>